<sequence>MKRLLEALFGLVALTGLPYLIYLGVYYVSRPSGTPAHTWPREPSVSIVLPTYNEAAIVESKLEELVELDYPMDRVEIVVVDSSDDGTAELVETFFAGRPEPDLTLVRTAEREGLAPALNEAYAAASNEVVVKTDCDSRLASDAVRRAAANLADPDVAAVTGRNADVLGDSEVERGYRDVQTIIQVLESHIDSTLIFHGPFSAFERDAIVPIDEDSIADDTELALKIRRNGGRVVFDPEIHYKEAAHSAFGKRRRQKDRRAMGLLRLLWRQRDALGRHGAYGRVVLPFNWWFMIVSPCLVATGIAVATVGSLAILGPVGLATPAGILAFTVLGSRDALGPAQPLYSLFDAQISLFRASISLLRARAAEDDDTHDGTWSPDRELREVLQ</sequence>
<dbReference type="GO" id="GO:0016757">
    <property type="term" value="F:glycosyltransferase activity"/>
    <property type="evidence" value="ECO:0007669"/>
    <property type="project" value="UniProtKB-KW"/>
</dbReference>
<dbReference type="RefSeq" id="WP_277519604.1">
    <property type="nucleotide sequence ID" value="NZ_JAMQOT010000001.1"/>
</dbReference>
<evidence type="ECO:0000256" key="1">
    <source>
        <dbReference type="ARBA" id="ARBA00022676"/>
    </source>
</evidence>
<dbReference type="EMBL" id="JAMQOT010000001">
    <property type="protein sequence ID" value="MDF9744133.1"/>
    <property type="molecule type" value="Genomic_DNA"/>
</dbReference>
<accession>A0A9Q4KZU5</accession>
<evidence type="ECO:0000256" key="2">
    <source>
        <dbReference type="ARBA" id="ARBA00022679"/>
    </source>
</evidence>
<gene>
    <name evidence="5" type="ORF">NDI89_00900</name>
</gene>
<feature type="transmembrane region" description="Helical" evidence="3">
    <location>
        <begin position="7"/>
        <end position="28"/>
    </location>
</feature>
<evidence type="ECO:0000313" key="5">
    <source>
        <dbReference type="EMBL" id="MDF9744133.1"/>
    </source>
</evidence>
<organism evidence="5 6">
    <name type="scientific">Natrinema salsiterrestre</name>
    <dbReference type="NCBI Taxonomy" id="2950540"/>
    <lineage>
        <taxon>Archaea</taxon>
        <taxon>Methanobacteriati</taxon>
        <taxon>Methanobacteriota</taxon>
        <taxon>Stenosarchaea group</taxon>
        <taxon>Halobacteria</taxon>
        <taxon>Halobacteriales</taxon>
        <taxon>Natrialbaceae</taxon>
        <taxon>Natrinema</taxon>
    </lineage>
</organism>
<comment type="caution">
    <text evidence="5">The sequence shown here is derived from an EMBL/GenBank/DDBJ whole genome shotgun (WGS) entry which is preliminary data.</text>
</comment>
<dbReference type="SUPFAM" id="SSF53448">
    <property type="entry name" value="Nucleotide-diphospho-sugar transferases"/>
    <property type="match status" value="1"/>
</dbReference>
<proteinExistence type="predicted"/>
<evidence type="ECO:0000256" key="3">
    <source>
        <dbReference type="SAM" id="Phobius"/>
    </source>
</evidence>
<evidence type="ECO:0000259" key="4">
    <source>
        <dbReference type="Pfam" id="PF00535"/>
    </source>
</evidence>
<dbReference type="EC" id="2.4.-.-" evidence="5"/>
<name>A0A9Q4KZU5_9EURY</name>
<dbReference type="PANTHER" id="PTHR43630">
    <property type="entry name" value="POLY-BETA-1,6-N-ACETYL-D-GLUCOSAMINE SYNTHASE"/>
    <property type="match status" value="1"/>
</dbReference>
<dbReference type="InterPro" id="IPR029044">
    <property type="entry name" value="Nucleotide-diphossugar_trans"/>
</dbReference>
<dbReference type="InterPro" id="IPR001173">
    <property type="entry name" value="Glyco_trans_2-like"/>
</dbReference>
<reference evidence="5" key="1">
    <citation type="submission" date="2022-06" db="EMBL/GenBank/DDBJ databases">
        <title>Natrinema sp. a new haloarchaeum isolate from saline soil.</title>
        <authorList>
            <person name="Strakova D."/>
            <person name="Galisteo C."/>
            <person name="Sanchez-Porro C."/>
            <person name="Ventosa A."/>
        </authorList>
    </citation>
    <scope>NUCLEOTIDE SEQUENCE</scope>
    <source>
        <strain evidence="5">S1CR25-10</strain>
    </source>
</reference>
<dbReference type="Gene3D" id="3.90.550.10">
    <property type="entry name" value="Spore Coat Polysaccharide Biosynthesis Protein SpsA, Chain A"/>
    <property type="match status" value="1"/>
</dbReference>
<keyword evidence="1 5" id="KW-0328">Glycosyltransferase</keyword>
<keyword evidence="3" id="KW-1133">Transmembrane helix</keyword>
<keyword evidence="6" id="KW-1185">Reference proteome</keyword>
<protein>
    <submittedName>
        <fullName evidence="5">Glycosyltransferase</fullName>
        <ecNumber evidence="5">2.4.-.-</ecNumber>
    </submittedName>
</protein>
<dbReference type="Pfam" id="PF00535">
    <property type="entry name" value="Glycos_transf_2"/>
    <property type="match status" value="1"/>
</dbReference>
<evidence type="ECO:0000313" key="6">
    <source>
        <dbReference type="Proteomes" id="UP001154061"/>
    </source>
</evidence>
<keyword evidence="3" id="KW-0812">Transmembrane</keyword>
<dbReference type="AlphaFoldDB" id="A0A9Q4KZU5"/>
<dbReference type="PANTHER" id="PTHR43630:SF1">
    <property type="entry name" value="POLY-BETA-1,6-N-ACETYL-D-GLUCOSAMINE SYNTHASE"/>
    <property type="match status" value="1"/>
</dbReference>
<keyword evidence="3" id="KW-0472">Membrane</keyword>
<dbReference type="Proteomes" id="UP001154061">
    <property type="component" value="Unassembled WGS sequence"/>
</dbReference>
<keyword evidence="2 5" id="KW-0808">Transferase</keyword>
<feature type="domain" description="Glycosyltransferase 2-like" evidence="4">
    <location>
        <begin position="46"/>
        <end position="176"/>
    </location>
</feature>